<dbReference type="InterPro" id="IPR006530">
    <property type="entry name" value="YD"/>
</dbReference>
<dbReference type="Pfam" id="PF25023">
    <property type="entry name" value="TEN_YD-shell"/>
    <property type="match status" value="1"/>
</dbReference>
<dbReference type="PRINTS" id="PR00394">
    <property type="entry name" value="RHSPROTEIN"/>
</dbReference>
<gene>
    <name evidence="4" type="ORF">ISS97_15155</name>
</gene>
<evidence type="ECO:0000256" key="1">
    <source>
        <dbReference type="ARBA" id="ARBA00022737"/>
    </source>
</evidence>
<dbReference type="InterPro" id="IPR050708">
    <property type="entry name" value="T6SS_VgrG/RHS"/>
</dbReference>
<feature type="domain" description="Teneurin-like YD-shell" evidence="3">
    <location>
        <begin position="491"/>
        <end position="764"/>
    </location>
</feature>
<dbReference type="InterPro" id="IPR022385">
    <property type="entry name" value="Rhs_assc_core"/>
</dbReference>
<dbReference type="Proteomes" id="UP001620408">
    <property type="component" value="Unassembled WGS sequence"/>
</dbReference>
<evidence type="ECO:0000256" key="2">
    <source>
        <dbReference type="SAM" id="SignalP"/>
    </source>
</evidence>
<organism evidence="4 5">
    <name type="scientific">Dyella koreensis</name>
    <dbReference type="NCBI Taxonomy" id="311235"/>
    <lineage>
        <taxon>Bacteria</taxon>
        <taxon>Pseudomonadati</taxon>
        <taxon>Pseudomonadota</taxon>
        <taxon>Gammaproteobacteria</taxon>
        <taxon>Lysobacterales</taxon>
        <taxon>Rhodanobacteraceae</taxon>
        <taxon>Dyella</taxon>
    </lineage>
</organism>
<evidence type="ECO:0000313" key="4">
    <source>
        <dbReference type="EMBL" id="MFK2918611.1"/>
    </source>
</evidence>
<accession>A0ABW8K707</accession>
<keyword evidence="5" id="KW-1185">Reference proteome</keyword>
<dbReference type="RefSeq" id="WP_379985579.1">
    <property type="nucleotide sequence ID" value="NZ_JADIKD010000011.1"/>
</dbReference>
<dbReference type="NCBIfam" id="TIGR03696">
    <property type="entry name" value="Rhs_assc_core"/>
    <property type="match status" value="1"/>
</dbReference>
<dbReference type="EMBL" id="JADIKD010000011">
    <property type="protein sequence ID" value="MFK2918611.1"/>
    <property type="molecule type" value="Genomic_DNA"/>
</dbReference>
<reference evidence="4 5" key="1">
    <citation type="submission" date="2020-10" db="EMBL/GenBank/DDBJ databases">
        <title>Phylogeny of dyella-like bacteria.</title>
        <authorList>
            <person name="Fu J."/>
        </authorList>
    </citation>
    <scope>NUCLEOTIDE SEQUENCE [LARGE SCALE GENOMIC DNA]</scope>
    <source>
        <strain evidence="4 5">BB4</strain>
    </source>
</reference>
<dbReference type="NCBIfam" id="TIGR01643">
    <property type="entry name" value="YD_repeat_2x"/>
    <property type="match status" value="6"/>
</dbReference>
<dbReference type="PANTHER" id="PTHR32305">
    <property type="match status" value="1"/>
</dbReference>
<keyword evidence="2" id="KW-0732">Signal</keyword>
<dbReference type="InterPro" id="IPR056823">
    <property type="entry name" value="TEN-like_YD-shell"/>
</dbReference>
<evidence type="ECO:0000259" key="3">
    <source>
        <dbReference type="Pfam" id="PF25023"/>
    </source>
</evidence>
<comment type="caution">
    <text evidence="4">The sequence shown here is derived from an EMBL/GenBank/DDBJ whole genome shotgun (WGS) entry which is preliminary data.</text>
</comment>
<sequence>MKKRMLCSLIALSLSAITAHATTPDRTTTNTYNAQGLLQSVDGPRTDVNDVTHYTYDTSGRLATITDALGHVTSYDTYDMYGNPGRSIDPNGVVSVMTYTPEGWPLTLTRDSTGAPSTTTLTHDAIGNITQSKDADGVITSYTYDDAGRLTDIADAVGNRIHYTLDAAGNRLKEETFDSSNTLKRSASRTYSSLSQVLTVVDAFNRTILNFNYPDGYDAAGNPVHSSDAAGIQRKRGYDALHRLVSTIDNYNGTDTATKDTQSVSSYDASDHLEGVGDPDGLNTIYSYNGLDDLKSVQSPDAGTTSYVYDTAGNAIQRTDAKGITSTSTFDALNRRTATTYSDSSLNVAYFYDEPNSTTGCVTSAPIGRLTRIVENAVTTSYCYDTRGNVVQKRQTQGTQTDTIGYSYSLAGRLASTLTPSGTSVQYSRDAAGRISSVTALPSGATGAGTGNTVSNIVYLPFGPVTSYTLGNGQTITRAYDANYALTDVTSSALNLHFAHDAMGNITALGNNAGANPATETYSYDPLYRLTGVSSPSGTAIEAYTYSKTGDRLSKTSAGLATGTYGYQANTHWLTSIGTSARSYDANGNTTGNSSGGETFGYGYNERNRLTVVQRNGQTVATYVYNAAGQRIAKAATFPQSVNLRFAYDENSQLMGEYGSTNRDYIWLGDMPVAVVDTTGTASTVNFVHADGLNTPRAVTDANGTTIWQWDLQGNPFGEQSPIAPTGYVFNLRLPGQYHDVESGLAYNGNRDYEAAIGRYVQSDPIGLRGGLNTYAYVGGNPLSRVDPLGLRVTFAGDLDTQRALHTAYDCVGSTAYGAALIYALVMSPVEYTIANEKANDAYFSPRTNTISVDPNFHPLTLVDVGLTLDEQSAPTSAILGHEIGHAATRIRDTGPGNMDNVISNENPIRSELGLPPRVAY</sequence>
<keyword evidence="1" id="KW-0677">Repeat</keyword>
<dbReference type="Gene3D" id="2.180.10.10">
    <property type="entry name" value="RHS repeat-associated core"/>
    <property type="match status" value="3"/>
</dbReference>
<proteinExistence type="predicted"/>
<protein>
    <submittedName>
        <fullName evidence="4">RHS repeat protein</fullName>
    </submittedName>
</protein>
<evidence type="ECO:0000313" key="5">
    <source>
        <dbReference type="Proteomes" id="UP001620408"/>
    </source>
</evidence>
<dbReference type="PANTHER" id="PTHR32305:SF15">
    <property type="entry name" value="PROTEIN RHSA-RELATED"/>
    <property type="match status" value="1"/>
</dbReference>
<dbReference type="Pfam" id="PF05593">
    <property type="entry name" value="RHS_repeat"/>
    <property type="match status" value="5"/>
</dbReference>
<name>A0ABW8K707_9GAMM</name>
<feature type="signal peptide" evidence="2">
    <location>
        <begin position="1"/>
        <end position="21"/>
    </location>
</feature>
<feature type="chain" id="PRO_5047188987" evidence="2">
    <location>
        <begin position="22"/>
        <end position="921"/>
    </location>
</feature>
<dbReference type="InterPro" id="IPR031325">
    <property type="entry name" value="RHS_repeat"/>
</dbReference>